<protein>
    <submittedName>
        <fullName evidence="2">Uncharacterized protein</fullName>
    </submittedName>
</protein>
<evidence type="ECO:0000313" key="2">
    <source>
        <dbReference type="EMBL" id="VAW85692.1"/>
    </source>
</evidence>
<dbReference type="EMBL" id="UOFQ01000028">
    <property type="protein sequence ID" value="VAW85692.1"/>
    <property type="molecule type" value="Genomic_DNA"/>
</dbReference>
<feature type="compositionally biased region" description="Basic and acidic residues" evidence="1">
    <location>
        <begin position="86"/>
        <end position="95"/>
    </location>
</feature>
<name>A0A3B0ZE12_9ZZZZ</name>
<accession>A0A3B0ZE12</accession>
<evidence type="ECO:0000256" key="1">
    <source>
        <dbReference type="SAM" id="MobiDB-lite"/>
    </source>
</evidence>
<organism evidence="2">
    <name type="scientific">hydrothermal vent metagenome</name>
    <dbReference type="NCBI Taxonomy" id="652676"/>
    <lineage>
        <taxon>unclassified sequences</taxon>
        <taxon>metagenomes</taxon>
        <taxon>ecological metagenomes</taxon>
    </lineage>
</organism>
<feature type="compositionally biased region" description="Basic and acidic residues" evidence="1">
    <location>
        <begin position="34"/>
        <end position="43"/>
    </location>
</feature>
<feature type="region of interest" description="Disordered" evidence="1">
    <location>
        <begin position="28"/>
        <end position="95"/>
    </location>
</feature>
<gene>
    <name evidence="2" type="ORF">MNBD_GAMMA17-962</name>
</gene>
<sequence length="95" mass="10173">MDKQKKSSPALLLSLVMVSVGGLLLSSCSTTPDESYKESEMSKPLDYPPDLVAPVTNKRFSVPSPDAPPISAPISFPETAPAPRRRANERGGHSH</sequence>
<reference evidence="2" key="1">
    <citation type="submission" date="2018-06" db="EMBL/GenBank/DDBJ databases">
        <authorList>
            <person name="Zhirakovskaya E."/>
        </authorList>
    </citation>
    <scope>NUCLEOTIDE SEQUENCE</scope>
</reference>
<dbReference type="AlphaFoldDB" id="A0A3B0ZE12"/>
<proteinExistence type="predicted"/>
<dbReference type="PROSITE" id="PS51257">
    <property type="entry name" value="PROKAR_LIPOPROTEIN"/>
    <property type="match status" value="1"/>
</dbReference>